<dbReference type="AlphaFoldDB" id="A0A2W5TPL6"/>
<name>A0A2W5TPL6_9BACT</name>
<accession>A0A2W5TPL6</accession>
<sequence length="141" mass="15205">MSLRGVSLTPKQQAFVDAYAGNGTSAARAAGYAGDDATLATTASRLLKKAEVRAALDKRVAVVEQAKADVVAAAGRIATRVERQAFWTQVMCDVKADLRERLKASELLGRSFADFTDTLKHDVTDSFAALLMEAQKREQSQ</sequence>
<proteinExistence type="predicted"/>
<dbReference type="InterPro" id="IPR005335">
    <property type="entry name" value="Terminase_ssu"/>
</dbReference>
<evidence type="ECO:0008006" key="3">
    <source>
        <dbReference type="Google" id="ProtNLM"/>
    </source>
</evidence>
<dbReference type="EMBL" id="QFQP01000002">
    <property type="protein sequence ID" value="PZR17520.1"/>
    <property type="molecule type" value="Genomic_DNA"/>
</dbReference>
<evidence type="ECO:0000313" key="2">
    <source>
        <dbReference type="Proteomes" id="UP000249061"/>
    </source>
</evidence>
<dbReference type="Gene3D" id="1.10.10.1400">
    <property type="entry name" value="Terminase, small subunit, N-terminal DNA-binding domain, HTH motif"/>
    <property type="match status" value="1"/>
</dbReference>
<dbReference type="InterPro" id="IPR038713">
    <property type="entry name" value="Terminase_Gp1_N_sf"/>
</dbReference>
<reference evidence="1 2" key="1">
    <citation type="submission" date="2017-08" db="EMBL/GenBank/DDBJ databases">
        <title>Infants hospitalized years apart are colonized by the same room-sourced microbial strains.</title>
        <authorList>
            <person name="Brooks B."/>
            <person name="Olm M.R."/>
            <person name="Firek B.A."/>
            <person name="Baker R."/>
            <person name="Thomas B.C."/>
            <person name="Morowitz M.J."/>
            <person name="Banfield J.F."/>
        </authorList>
    </citation>
    <scope>NUCLEOTIDE SEQUENCE [LARGE SCALE GENOMIC DNA]</scope>
    <source>
        <strain evidence="1">S2_003_000_R2_14</strain>
    </source>
</reference>
<gene>
    <name evidence="1" type="ORF">DI536_04190</name>
</gene>
<evidence type="ECO:0000313" key="1">
    <source>
        <dbReference type="EMBL" id="PZR17520.1"/>
    </source>
</evidence>
<protein>
    <recommendedName>
        <fullName evidence="3">Terminase small subunit</fullName>
    </recommendedName>
</protein>
<comment type="caution">
    <text evidence="1">The sequence shown here is derived from an EMBL/GenBank/DDBJ whole genome shotgun (WGS) entry which is preliminary data.</text>
</comment>
<organism evidence="1 2">
    <name type="scientific">Archangium gephyra</name>
    <dbReference type="NCBI Taxonomy" id="48"/>
    <lineage>
        <taxon>Bacteria</taxon>
        <taxon>Pseudomonadati</taxon>
        <taxon>Myxococcota</taxon>
        <taxon>Myxococcia</taxon>
        <taxon>Myxococcales</taxon>
        <taxon>Cystobacterineae</taxon>
        <taxon>Archangiaceae</taxon>
        <taxon>Archangium</taxon>
    </lineage>
</organism>
<dbReference type="Pfam" id="PF03592">
    <property type="entry name" value="Terminase_2"/>
    <property type="match status" value="1"/>
</dbReference>
<dbReference type="Proteomes" id="UP000249061">
    <property type="component" value="Unassembled WGS sequence"/>
</dbReference>
<dbReference type="GO" id="GO:0051276">
    <property type="term" value="P:chromosome organization"/>
    <property type="evidence" value="ECO:0007669"/>
    <property type="project" value="InterPro"/>
</dbReference>